<keyword evidence="7" id="KW-1185">Reference proteome</keyword>
<dbReference type="InterPro" id="IPR029510">
    <property type="entry name" value="Ald_DH_CS_GLU"/>
</dbReference>
<proteinExistence type="inferred from homology"/>
<dbReference type="InterPro" id="IPR011408">
    <property type="entry name" value="Aldehyde_DH"/>
</dbReference>
<dbReference type="CDD" id="cd07111">
    <property type="entry name" value="ALDH_F16"/>
    <property type="match status" value="1"/>
</dbReference>
<dbReference type="Gene3D" id="3.40.309.10">
    <property type="entry name" value="Aldehyde Dehydrogenase, Chain A, domain 2"/>
    <property type="match status" value="1"/>
</dbReference>
<dbReference type="RefSeq" id="WP_138865462.1">
    <property type="nucleotide sequence ID" value="NZ_VCPC01000004.1"/>
</dbReference>
<organism evidence="6 7">
    <name type="scientific">Arenibacterium halophilum</name>
    <dbReference type="NCBI Taxonomy" id="2583821"/>
    <lineage>
        <taxon>Bacteria</taxon>
        <taxon>Pseudomonadati</taxon>
        <taxon>Pseudomonadota</taxon>
        <taxon>Alphaproteobacteria</taxon>
        <taxon>Rhodobacterales</taxon>
        <taxon>Paracoccaceae</taxon>
        <taxon>Arenibacterium</taxon>
    </lineage>
</organism>
<keyword evidence="1 4" id="KW-0560">Oxidoreductase</keyword>
<evidence type="ECO:0000313" key="7">
    <source>
        <dbReference type="Proteomes" id="UP001191082"/>
    </source>
</evidence>
<feature type="domain" description="Aldehyde dehydrogenase" evidence="5">
    <location>
        <begin position="46"/>
        <end position="479"/>
    </location>
</feature>
<dbReference type="EMBL" id="VCPC01000004">
    <property type="protein sequence ID" value="TMV10891.1"/>
    <property type="molecule type" value="Genomic_DNA"/>
</dbReference>
<sequence>MKIREIFDTMDYGPAPESADEALAWIKQHGGQFGHYINGAFTKPGKGFDSANPATGVRLAGITEATQKDVDSAVSAARKAQPGWAGLGGPGRARFMYALARLLQKHARLFSVLETLDNGKPIRESRDLDIPLAQRHFYYHAGMAQIMDEALPGREALGVCGQIVPWNFPLLMLAWKIAPALATGNTVVLKPAEYTSLTALLFADICSQAGLPPGVVNIVTGDGTVGEMIVASEVDKIAFTGSTEVGRQIRRATAGSGKALTLELGGKSPYIVFDDADIDSAIEGLVDAIWFNQGQVCCAGSRLLLHEPIAEDFLTRLKARMAKLRLGDPLDKCIDVGAIVDPVQLERIREMVEGAGGSCFQPDLALPAQGCFYPPTLITGLAPSDPLMQEEIFGPVLVSCTFRTPDEAVALANNTRYGLAATVWSENVNLCLDIAPKLAAGVVWVNATNLFDAAAGFGGVRESGFGREGGWEGLSAYTRPVGKSAKLAPIKAHGGAGAAADPVDRTAKMYIGGKQARPDSGYSIAVHGPKGQLLGHVGQGSRKDIRNAVEAARGAGGWARSTGHLRAQILYYTAENLSARSDEFANRLNAMSGARTGRKEVDAAIDRLFTFAAWADKVDGQARGVPIRGVALAMREPVGVIGALCPDEAPLLGAVTIMGAALAMGNRVVLAAPKVSPLALTDFYQVLDTSDVPAGCVNIVTGTHADLAGPLAKHLDVDAVWSFSSSDLSGAIEAESALNLKRTWVNNGQTRDWYAQDSREWLDQATEVKTVWIPYGE</sequence>
<name>A0ABY2X628_9RHOB</name>
<dbReference type="Proteomes" id="UP001191082">
    <property type="component" value="Unassembled WGS sequence"/>
</dbReference>
<feature type="active site" evidence="3">
    <location>
        <position position="263"/>
    </location>
</feature>
<evidence type="ECO:0000313" key="6">
    <source>
        <dbReference type="EMBL" id="TMV10891.1"/>
    </source>
</evidence>
<dbReference type="PANTHER" id="PTHR11699">
    <property type="entry name" value="ALDEHYDE DEHYDROGENASE-RELATED"/>
    <property type="match status" value="1"/>
</dbReference>
<gene>
    <name evidence="6" type="ORF">FGK64_19250</name>
</gene>
<evidence type="ECO:0000256" key="3">
    <source>
        <dbReference type="PROSITE-ProRule" id="PRU10007"/>
    </source>
</evidence>
<protein>
    <submittedName>
        <fullName evidence="6">Aldehyde dehydrogenase family protein</fullName>
    </submittedName>
</protein>
<comment type="caution">
    <text evidence="6">The sequence shown here is derived from an EMBL/GenBank/DDBJ whole genome shotgun (WGS) entry which is preliminary data.</text>
</comment>
<accession>A0ABY2X628</accession>
<dbReference type="PROSITE" id="PS00687">
    <property type="entry name" value="ALDEHYDE_DEHYDR_GLU"/>
    <property type="match status" value="1"/>
</dbReference>
<dbReference type="Gene3D" id="3.40.605.10">
    <property type="entry name" value="Aldehyde Dehydrogenase, Chain A, domain 1"/>
    <property type="match status" value="2"/>
</dbReference>
<dbReference type="Pfam" id="PF00171">
    <property type="entry name" value="Aldedh"/>
    <property type="match status" value="2"/>
</dbReference>
<dbReference type="PIRSF" id="PIRSF036490">
    <property type="entry name" value="Aldedh_dupl"/>
    <property type="match status" value="1"/>
</dbReference>
<evidence type="ECO:0000259" key="5">
    <source>
        <dbReference type="Pfam" id="PF00171"/>
    </source>
</evidence>
<feature type="domain" description="Aldehyde dehydrogenase" evidence="5">
    <location>
        <begin position="524"/>
        <end position="748"/>
    </location>
</feature>
<comment type="similarity">
    <text evidence="2 4">Belongs to the aldehyde dehydrogenase family.</text>
</comment>
<dbReference type="InterPro" id="IPR015590">
    <property type="entry name" value="Aldehyde_DH_dom"/>
</dbReference>
<evidence type="ECO:0000256" key="4">
    <source>
        <dbReference type="RuleBase" id="RU003345"/>
    </source>
</evidence>
<dbReference type="InterPro" id="IPR016163">
    <property type="entry name" value="Ald_DH_C"/>
</dbReference>
<dbReference type="InterPro" id="IPR016162">
    <property type="entry name" value="Ald_DH_N"/>
</dbReference>
<dbReference type="InterPro" id="IPR016161">
    <property type="entry name" value="Ald_DH/histidinol_DH"/>
</dbReference>
<evidence type="ECO:0000256" key="2">
    <source>
        <dbReference type="PIRNR" id="PIRNR036490"/>
    </source>
</evidence>
<evidence type="ECO:0000256" key="1">
    <source>
        <dbReference type="ARBA" id="ARBA00023002"/>
    </source>
</evidence>
<reference evidence="6 7" key="1">
    <citation type="submission" date="2019-05" db="EMBL/GenBank/DDBJ databases">
        <title>Marivita sp. nov. isolated from sea sediment.</title>
        <authorList>
            <person name="Kim W."/>
        </authorList>
    </citation>
    <scope>NUCLEOTIDE SEQUENCE [LARGE SCALE GENOMIC DNA]</scope>
    <source>
        <strain evidence="6 7">CAU 1492</strain>
    </source>
</reference>
<dbReference type="SUPFAM" id="SSF53720">
    <property type="entry name" value="ALDH-like"/>
    <property type="match status" value="2"/>
</dbReference>